<organism evidence="1 2">
    <name type="scientific">Fuerstiella marisgermanici</name>
    <dbReference type="NCBI Taxonomy" id="1891926"/>
    <lineage>
        <taxon>Bacteria</taxon>
        <taxon>Pseudomonadati</taxon>
        <taxon>Planctomycetota</taxon>
        <taxon>Planctomycetia</taxon>
        <taxon>Planctomycetales</taxon>
        <taxon>Planctomycetaceae</taxon>
        <taxon>Fuerstiella</taxon>
    </lineage>
</organism>
<protein>
    <recommendedName>
        <fullName evidence="3">DUF1501 domain-containing protein</fullName>
    </recommendedName>
</protein>
<evidence type="ECO:0008006" key="3">
    <source>
        <dbReference type="Google" id="ProtNLM"/>
    </source>
</evidence>
<dbReference type="SUPFAM" id="SSF53649">
    <property type="entry name" value="Alkaline phosphatase-like"/>
    <property type="match status" value="1"/>
</dbReference>
<reference evidence="1 2" key="1">
    <citation type="journal article" date="2016" name="Front. Microbiol.">
        <title>Fuerstia marisgermanicae gen. nov., sp. nov., an Unusual Member of the Phylum Planctomycetes from the German Wadden Sea.</title>
        <authorList>
            <person name="Kohn T."/>
            <person name="Heuer A."/>
            <person name="Jogler M."/>
            <person name="Vollmers J."/>
            <person name="Boedeker C."/>
            <person name="Bunk B."/>
            <person name="Rast P."/>
            <person name="Borchert D."/>
            <person name="Glockner I."/>
            <person name="Freese H.M."/>
            <person name="Klenk H.P."/>
            <person name="Overmann J."/>
            <person name="Kaster A.K."/>
            <person name="Rohde M."/>
            <person name="Wiegand S."/>
            <person name="Jogler C."/>
        </authorList>
    </citation>
    <scope>NUCLEOTIDE SEQUENCE [LARGE SCALE GENOMIC DNA]</scope>
    <source>
        <strain evidence="1 2">NH11</strain>
    </source>
</reference>
<dbReference type="STRING" id="1891926.Fuma_03266"/>
<dbReference type="Proteomes" id="UP000187735">
    <property type="component" value="Chromosome"/>
</dbReference>
<dbReference type="EMBL" id="CP017641">
    <property type="protein sequence ID" value="APZ93648.1"/>
    <property type="molecule type" value="Genomic_DNA"/>
</dbReference>
<evidence type="ECO:0000313" key="2">
    <source>
        <dbReference type="Proteomes" id="UP000187735"/>
    </source>
</evidence>
<dbReference type="PANTHER" id="PTHR43737:SF1">
    <property type="entry name" value="DUF1501 DOMAIN-CONTAINING PROTEIN"/>
    <property type="match status" value="1"/>
</dbReference>
<dbReference type="RefSeq" id="WP_077028348.1">
    <property type="nucleotide sequence ID" value="NZ_CP017641.1"/>
</dbReference>
<dbReference type="InterPro" id="IPR017850">
    <property type="entry name" value="Alkaline_phosphatase_core_sf"/>
</dbReference>
<dbReference type="AlphaFoldDB" id="A0A1P8WHX2"/>
<keyword evidence="2" id="KW-1185">Reference proteome</keyword>
<evidence type="ECO:0000313" key="1">
    <source>
        <dbReference type="EMBL" id="APZ93648.1"/>
    </source>
</evidence>
<gene>
    <name evidence="1" type="ORF">Fuma_03266</name>
</gene>
<accession>A0A1P8WHX2</accession>
<dbReference type="OrthoDB" id="127333at2"/>
<dbReference type="Pfam" id="PF07394">
    <property type="entry name" value="DUF1501"/>
    <property type="match status" value="1"/>
</dbReference>
<sequence length="433" mass="47154">MAFFRTCDGVGRRDFLRAGVAGGAGLTLANYMQMSHADQINKNAKAKSAIFINLNGGPSHMDTFDLKPDAPDEYRGEFSPIQTNVPGIYISEHLPKLAKVMDKFCILRGVSHSVAAHQLGTEYVNSGNRPLPSLEFPGYGAVVSKELSGDPELPKFVAIPRSEQRPGYLGVRYAPMNTSATPQIGNPFRVRGMSLGSGLTVEDVEKRNNLLSKLDRTFGDFEDDSQLLDGLGQFGQQAHAMITSAKSREAFDVSKESKEFTEPFGSSGLGASCLLALRLVESGVRFVTVTNGGWDTHRDNWNALSTRQLPPLDESLAALFAGLETRGLLDSTVVYVTGEFGRTPKINTERNGRDHYPRNMFMLMAGGGVKGGQVLGESDEKGTMPKNEGFSPDDVAASFYHSLGINHEQEYHTNTGRPVMIVRQGKVIPELFA</sequence>
<dbReference type="PANTHER" id="PTHR43737">
    <property type="entry name" value="BLL7424 PROTEIN"/>
    <property type="match status" value="1"/>
</dbReference>
<proteinExistence type="predicted"/>
<dbReference type="PROSITE" id="PS51318">
    <property type="entry name" value="TAT"/>
    <property type="match status" value="1"/>
</dbReference>
<dbReference type="KEGG" id="fmr:Fuma_03266"/>
<dbReference type="InterPro" id="IPR006311">
    <property type="entry name" value="TAT_signal"/>
</dbReference>
<name>A0A1P8WHX2_9PLAN</name>
<dbReference type="InterPro" id="IPR010869">
    <property type="entry name" value="DUF1501"/>
</dbReference>